<protein>
    <submittedName>
        <fullName evidence="9">ABC transporter permease</fullName>
    </submittedName>
</protein>
<evidence type="ECO:0000313" key="9">
    <source>
        <dbReference type="EMBL" id="QOW59708.1"/>
    </source>
</evidence>
<evidence type="ECO:0000313" key="10">
    <source>
        <dbReference type="Proteomes" id="UP000593915"/>
    </source>
</evidence>
<comment type="similarity">
    <text evidence="6">Belongs to the ABC-4 integral membrane protein family.</text>
</comment>
<organism evidence="9 10">
    <name type="scientific">Treponema pedis</name>
    <dbReference type="NCBI Taxonomy" id="409322"/>
    <lineage>
        <taxon>Bacteria</taxon>
        <taxon>Pseudomonadati</taxon>
        <taxon>Spirochaetota</taxon>
        <taxon>Spirochaetia</taxon>
        <taxon>Spirochaetales</taxon>
        <taxon>Treponemataceae</taxon>
        <taxon>Treponema</taxon>
    </lineage>
</organism>
<reference evidence="9 10" key="1">
    <citation type="submission" date="2020-09" db="EMBL/GenBank/DDBJ databases">
        <title>Characterization of Treponema spp. from bovine digital dermatitis in Korea.</title>
        <authorList>
            <person name="Espiritu H.M."/>
            <person name="Cho Y.I."/>
            <person name="Mamuad L."/>
        </authorList>
    </citation>
    <scope>NUCLEOTIDE SEQUENCE [LARGE SCALE GENOMIC DNA]</scope>
    <source>
        <strain evidence="9 10">KS1</strain>
    </source>
</reference>
<keyword evidence="3 7" id="KW-0812">Transmembrane</keyword>
<dbReference type="PANTHER" id="PTHR30572">
    <property type="entry name" value="MEMBRANE COMPONENT OF TRANSPORTER-RELATED"/>
    <property type="match status" value="1"/>
</dbReference>
<gene>
    <name evidence="9" type="ORF">IFE08_07420</name>
</gene>
<feature type="domain" description="ABC3 transporter permease C-terminal" evidence="8">
    <location>
        <begin position="375"/>
        <end position="502"/>
    </location>
</feature>
<name>A0A7S6WM44_9SPIR</name>
<evidence type="ECO:0000256" key="7">
    <source>
        <dbReference type="SAM" id="Phobius"/>
    </source>
</evidence>
<dbReference type="AlphaFoldDB" id="A0A7S6WM44"/>
<feature type="transmembrane region" description="Helical" evidence="7">
    <location>
        <begin position="371"/>
        <end position="398"/>
    </location>
</feature>
<dbReference type="EMBL" id="CP061839">
    <property type="protein sequence ID" value="QOW59708.1"/>
    <property type="molecule type" value="Genomic_DNA"/>
</dbReference>
<evidence type="ECO:0000256" key="3">
    <source>
        <dbReference type="ARBA" id="ARBA00022692"/>
    </source>
</evidence>
<feature type="transmembrane region" description="Helical" evidence="7">
    <location>
        <begin position="21"/>
        <end position="44"/>
    </location>
</feature>
<evidence type="ECO:0000256" key="1">
    <source>
        <dbReference type="ARBA" id="ARBA00004651"/>
    </source>
</evidence>
<accession>A0A7S6WM44</accession>
<proteinExistence type="inferred from homology"/>
<dbReference type="PANTHER" id="PTHR30572:SF4">
    <property type="entry name" value="ABC TRANSPORTER PERMEASE YTRF"/>
    <property type="match status" value="1"/>
</dbReference>
<keyword evidence="5 7" id="KW-0472">Membrane</keyword>
<sequence>MNKTIIKMALKNIFSNKAKTLITLSLIGLGTFLIILGLGLLNFAEEQTKNVCISDFTGNILITGKPENDKSFVELLGINGVSVGRGSLKMPYLPQKEKIYSKLKTVDGVLSFTPSAVSQHNTLKPVNLPDSWEADNKKNGFPPYTRCLGIEPESYKKMFDTIQVYEGSFPQQNNEEFFLMPKSTKEAFEKYFERELKVGDEIVITAYGEKTKTKKVRITGFFTYAHPDTDINRISYCDINSCRMLAGMIMGAKVATEIPSSIDLSLSGKSEEDLFGSEENMFDEKADFSGKGLTEADVENILGSTELRDSLNMADTEAWHHIAVKLKDVFFTEQTAGELNTWFLKEGIEAQALLWNKGMASYSARVQTTKLMLTVILILLSVVVLIVIMNTLVVSVMERTSEIGTMRAIGAKKGFVKKIFYAESFFMSFTGAGTGIILALITGMIFNSLNLRFGSGFALLFGGYNVKVNISILSVLGTAFAMFVAGFAANIYPIKLALKISPLEAINR</sequence>
<dbReference type="Proteomes" id="UP000593915">
    <property type="component" value="Chromosome"/>
</dbReference>
<dbReference type="GO" id="GO:0022857">
    <property type="term" value="F:transmembrane transporter activity"/>
    <property type="evidence" value="ECO:0007669"/>
    <property type="project" value="TreeGrafter"/>
</dbReference>
<evidence type="ECO:0000256" key="2">
    <source>
        <dbReference type="ARBA" id="ARBA00022475"/>
    </source>
</evidence>
<feature type="transmembrane region" description="Helical" evidence="7">
    <location>
        <begin position="466"/>
        <end position="492"/>
    </location>
</feature>
<comment type="subcellular location">
    <subcellularLocation>
        <location evidence="1">Cell membrane</location>
        <topology evidence="1">Multi-pass membrane protein</topology>
    </subcellularLocation>
</comment>
<evidence type="ECO:0000259" key="8">
    <source>
        <dbReference type="Pfam" id="PF02687"/>
    </source>
</evidence>
<dbReference type="InterPro" id="IPR050250">
    <property type="entry name" value="Macrolide_Exporter_MacB"/>
</dbReference>
<evidence type="ECO:0000256" key="4">
    <source>
        <dbReference type="ARBA" id="ARBA00022989"/>
    </source>
</evidence>
<dbReference type="Pfam" id="PF02687">
    <property type="entry name" value="FtsX"/>
    <property type="match status" value="1"/>
</dbReference>
<keyword evidence="4 7" id="KW-1133">Transmembrane helix</keyword>
<keyword evidence="2" id="KW-1003">Cell membrane</keyword>
<feature type="transmembrane region" description="Helical" evidence="7">
    <location>
        <begin position="419"/>
        <end position="446"/>
    </location>
</feature>
<dbReference type="RefSeq" id="WP_194075342.1">
    <property type="nucleotide sequence ID" value="NZ_CP061839.1"/>
</dbReference>
<evidence type="ECO:0000256" key="5">
    <source>
        <dbReference type="ARBA" id="ARBA00023136"/>
    </source>
</evidence>
<dbReference type="GO" id="GO:0005886">
    <property type="term" value="C:plasma membrane"/>
    <property type="evidence" value="ECO:0007669"/>
    <property type="project" value="UniProtKB-SubCell"/>
</dbReference>
<evidence type="ECO:0000256" key="6">
    <source>
        <dbReference type="ARBA" id="ARBA00038076"/>
    </source>
</evidence>
<dbReference type="InterPro" id="IPR003838">
    <property type="entry name" value="ABC3_permease_C"/>
</dbReference>